<feature type="transmembrane region" description="Helical" evidence="1">
    <location>
        <begin position="52"/>
        <end position="73"/>
    </location>
</feature>
<name>A0A238VB01_9PSEU</name>
<proteinExistence type="predicted"/>
<sequence>MTGALDWLVPLGVLMAGTMLNVRLTGRWPLILGWVGGFGAQAVVRWDVLDHSLVAALMPMTGVAFILFTNYMITDPGTTPGRPRNQVVFGVTTAAVYGILVAWHVVFGLFFALVITCMLRGLVLVTAPWCGQALAEGRRRVAGRVGSTRPSSTAGVDGAR</sequence>
<dbReference type="AlphaFoldDB" id="A0A238VB01"/>
<keyword evidence="3" id="KW-1185">Reference proteome</keyword>
<keyword evidence="1" id="KW-1133">Transmembrane helix</keyword>
<keyword evidence="1" id="KW-0472">Membrane</keyword>
<gene>
    <name evidence="2" type="ORF">SAMN06265360_1024</name>
</gene>
<evidence type="ECO:0000313" key="2">
    <source>
        <dbReference type="EMBL" id="SNR31602.1"/>
    </source>
</evidence>
<dbReference type="Proteomes" id="UP000198348">
    <property type="component" value="Unassembled WGS sequence"/>
</dbReference>
<reference evidence="2 3" key="1">
    <citation type="submission" date="2017-06" db="EMBL/GenBank/DDBJ databases">
        <authorList>
            <person name="Kim H.J."/>
            <person name="Triplett B.A."/>
        </authorList>
    </citation>
    <scope>NUCLEOTIDE SEQUENCE [LARGE SCALE GENOMIC DNA]</scope>
    <source>
        <strain evidence="2 3">DSM 45207</strain>
    </source>
</reference>
<organism evidence="2 3">
    <name type="scientific">Haloechinothrix alba</name>
    <dbReference type="NCBI Taxonomy" id="664784"/>
    <lineage>
        <taxon>Bacteria</taxon>
        <taxon>Bacillati</taxon>
        <taxon>Actinomycetota</taxon>
        <taxon>Actinomycetes</taxon>
        <taxon>Pseudonocardiales</taxon>
        <taxon>Pseudonocardiaceae</taxon>
        <taxon>Haloechinothrix</taxon>
    </lineage>
</organism>
<evidence type="ECO:0000313" key="3">
    <source>
        <dbReference type="Proteomes" id="UP000198348"/>
    </source>
</evidence>
<evidence type="ECO:0000256" key="1">
    <source>
        <dbReference type="SAM" id="Phobius"/>
    </source>
</evidence>
<dbReference type="EMBL" id="FZNW01000002">
    <property type="protein sequence ID" value="SNR31602.1"/>
    <property type="molecule type" value="Genomic_DNA"/>
</dbReference>
<accession>A0A238VB01</accession>
<feature type="transmembrane region" description="Helical" evidence="1">
    <location>
        <begin position="28"/>
        <end position="46"/>
    </location>
</feature>
<keyword evidence="1" id="KW-0812">Transmembrane</keyword>
<protein>
    <submittedName>
        <fullName evidence="2">Uncharacterized protein</fullName>
    </submittedName>
</protein>
<dbReference type="RefSeq" id="WP_245818489.1">
    <property type="nucleotide sequence ID" value="NZ_FZNW01000002.1"/>
</dbReference>